<dbReference type="GO" id="GO:0004497">
    <property type="term" value="F:monooxygenase activity"/>
    <property type="evidence" value="ECO:0007669"/>
    <property type="project" value="UniProtKB-KW"/>
</dbReference>
<evidence type="ECO:0000256" key="4">
    <source>
        <dbReference type="ARBA" id="ARBA00022723"/>
    </source>
</evidence>
<evidence type="ECO:0000313" key="11">
    <source>
        <dbReference type="EMBL" id="RZQ62594.1"/>
    </source>
</evidence>
<dbReference type="OrthoDB" id="4133219at2"/>
<gene>
    <name evidence="11" type="ORF">EWH70_16615</name>
</gene>
<comment type="caution">
    <text evidence="11">The sequence shown here is derived from an EMBL/GenBank/DDBJ whole genome shotgun (WGS) entry which is preliminary data.</text>
</comment>
<reference evidence="11 12" key="1">
    <citation type="submission" date="2019-02" db="EMBL/GenBank/DDBJ databases">
        <title>Draft genome sequence of Amycolatopsis sp. 8-3EHSu isolated from roots of Suaeda maritima.</title>
        <authorList>
            <person name="Duangmal K."/>
            <person name="Chantavorakit T."/>
        </authorList>
    </citation>
    <scope>NUCLEOTIDE SEQUENCE [LARGE SCALE GENOMIC DNA]</scope>
    <source>
        <strain evidence="11 12">8-3EHSu</strain>
    </source>
</reference>
<dbReference type="SUPFAM" id="SSF48264">
    <property type="entry name" value="Cytochrome P450"/>
    <property type="match status" value="1"/>
</dbReference>
<dbReference type="InterPro" id="IPR036396">
    <property type="entry name" value="Cyt_P450_sf"/>
</dbReference>
<dbReference type="PANTHER" id="PTHR46696">
    <property type="entry name" value="P450, PUTATIVE (EUROFUNG)-RELATED"/>
    <property type="match status" value="1"/>
</dbReference>
<comment type="function">
    <text evidence="8">Involved in the coupling of aromatic side chains of the heptapeptide of vancomycin.</text>
</comment>
<evidence type="ECO:0000256" key="7">
    <source>
        <dbReference type="ARBA" id="ARBA00023033"/>
    </source>
</evidence>
<dbReference type="GO" id="GO:0005506">
    <property type="term" value="F:iron ion binding"/>
    <property type="evidence" value="ECO:0007669"/>
    <property type="project" value="InterPro"/>
</dbReference>
<dbReference type="Gene3D" id="1.10.630.10">
    <property type="entry name" value="Cytochrome P450"/>
    <property type="match status" value="1"/>
</dbReference>
<comment type="similarity">
    <text evidence="2 9">Belongs to the cytochrome P450 family.</text>
</comment>
<dbReference type="AlphaFoldDB" id="A0A4Q7J8Z0"/>
<evidence type="ECO:0000256" key="8">
    <source>
        <dbReference type="ARBA" id="ARBA00055433"/>
    </source>
</evidence>
<dbReference type="GO" id="GO:0016705">
    <property type="term" value="F:oxidoreductase activity, acting on paired donors, with incorporation or reduction of molecular oxygen"/>
    <property type="evidence" value="ECO:0007669"/>
    <property type="project" value="InterPro"/>
</dbReference>
<dbReference type="Proteomes" id="UP000292003">
    <property type="component" value="Unassembled WGS sequence"/>
</dbReference>
<keyword evidence="5 9" id="KW-0560">Oxidoreductase</keyword>
<evidence type="ECO:0000256" key="10">
    <source>
        <dbReference type="SAM" id="MobiDB-lite"/>
    </source>
</evidence>
<keyword evidence="7 9" id="KW-0503">Monooxygenase</keyword>
<evidence type="ECO:0000256" key="1">
    <source>
        <dbReference type="ARBA" id="ARBA00004660"/>
    </source>
</evidence>
<keyword evidence="6 9" id="KW-0408">Iron</keyword>
<evidence type="ECO:0000256" key="6">
    <source>
        <dbReference type="ARBA" id="ARBA00023004"/>
    </source>
</evidence>
<dbReference type="EMBL" id="SFCC01000008">
    <property type="protein sequence ID" value="RZQ62594.1"/>
    <property type="molecule type" value="Genomic_DNA"/>
</dbReference>
<keyword evidence="12" id="KW-1185">Reference proteome</keyword>
<evidence type="ECO:0000256" key="2">
    <source>
        <dbReference type="ARBA" id="ARBA00010617"/>
    </source>
</evidence>
<dbReference type="FunFam" id="1.10.630.10:FF:000018">
    <property type="entry name" value="Cytochrome P450 monooxygenase"/>
    <property type="match status" value="1"/>
</dbReference>
<dbReference type="PANTHER" id="PTHR46696:SF1">
    <property type="entry name" value="CYTOCHROME P450 YJIB-RELATED"/>
    <property type="match status" value="1"/>
</dbReference>
<dbReference type="PROSITE" id="PS00086">
    <property type="entry name" value="CYTOCHROME_P450"/>
    <property type="match status" value="1"/>
</dbReference>
<accession>A0A4Q7J8Z0</accession>
<dbReference type="InterPro" id="IPR017972">
    <property type="entry name" value="Cyt_P450_CS"/>
</dbReference>
<evidence type="ECO:0000256" key="5">
    <source>
        <dbReference type="ARBA" id="ARBA00023002"/>
    </source>
</evidence>
<dbReference type="InterPro" id="IPR001128">
    <property type="entry name" value="Cyt_P450"/>
</dbReference>
<sequence length="401" mass="44498">MTETTTPVFDGLPIERERPLDPPDAITQVREDQPVARLRFPDGHLGWLVTGYAETRQIMGDPRFSSNGHLKRPAIPTPRFKEGMTRELPPGMFLHMDPPDHTRLRKQLTGQFTVRRMKQLAPRIEQIANDHAQAMLRNGPPADLVRDFALPIPSLVICELLGVPYADRERFQRDSARMLKLDTGAEEAAASIASVYGFLAELVQRKKSEPADDLLSGLIEAGVLDDGELAGVGFLLLIAGHETTANMLSLGTYTLLRNPEQLAKLRADESLMDGAVEELLRYLTIVHLGTQRIPTEDVEIGGVRIKAGEVTVLHLQGANRDPERFGTADELRVDRGASGHLAFGHGIHQCLGQQLARIEMRIGYTTLLRTFPDLRLAVPAEEVKLRTDMAIYGAHELPVTW</sequence>
<feature type="region of interest" description="Disordered" evidence="10">
    <location>
        <begin position="1"/>
        <end position="24"/>
    </location>
</feature>
<name>A0A4Q7J8Z0_9PSEU</name>
<comment type="pathway">
    <text evidence="1">Antibiotic biosynthesis; vancomycin biosynthesis.</text>
</comment>
<protein>
    <submittedName>
        <fullName evidence="11">Cytochrome P450</fullName>
    </submittedName>
</protein>
<dbReference type="PRINTS" id="PR00359">
    <property type="entry name" value="BP450"/>
</dbReference>
<evidence type="ECO:0000256" key="3">
    <source>
        <dbReference type="ARBA" id="ARBA00022617"/>
    </source>
</evidence>
<keyword evidence="3 9" id="KW-0349">Heme</keyword>
<dbReference type="InterPro" id="IPR002397">
    <property type="entry name" value="Cyt_P450_B"/>
</dbReference>
<organism evidence="11 12">
    <name type="scientific">Amycolatopsis suaedae</name>
    <dbReference type="NCBI Taxonomy" id="2510978"/>
    <lineage>
        <taxon>Bacteria</taxon>
        <taxon>Bacillati</taxon>
        <taxon>Actinomycetota</taxon>
        <taxon>Actinomycetes</taxon>
        <taxon>Pseudonocardiales</taxon>
        <taxon>Pseudonocardiaceae</taxon>
        <taxon>Amycolatopsis</taxon>
    </lineage>
</organism>
<keyword evidence="4 9" id="KW-0479">Metal-binding</keyword>
<dbReference type="RefSeq" id="WP_130476332.1">
    <property type="nucleotide sequence ID" value="NZ_SFCC01000008.1"/>
</dbReference>
<dbReference type="PRINTS" id="PR00385">
    <property type="entry name" value="P450"/>
</dbReference>
<dbReference type="GO" id="GO:0020037">
    <property type="term" value="F:heme binding"/>
    <property type="evidence" value="ECO:0007669"/>
    <property type="project" value="InterPro"/>
</dbReference>
<dbReference type="Pfam" id="PF00067">
    <property type="entry name" value="p450"/>
    <property type="match status" value="1"/>
</dbReference>
<evidence type="ECO:0000313" key="12">
    <source>
        <dbReference type="Proteomes" id="UP000292003"/>
    </source>
</evidence>
<proteinExistence type="inferred from homology"/>
<feature type="region of interest" description="Disordered" evidence="10">
    <location>
        <begin position="63"/>
        <end position="82"/>
    </location>
</feature>
<evidence type="ECO:0000256" key="9">
    <source>
        <dbReference type="RuleBase" id="RU000461"/>
    </source>
</evidence>
<dbReference type="CDD" id="cd11030">
    <property type="entry name" value="CYP105-like"/>
    <property type="match status" value="1"/>
</dbReference>